<evidence type="ECO:0000256" key="3">
    <source>
        <dbReference type="ARBA" id="ARBA00023145"/>
    </source>
</evidence>
<dbReference type="PIRSF" id="PIRSF001227">
    <property type="entry name" value="Pen_acylase"/>
    <property type="match status" value="1"/>
</dbReference>
<dbReference type="Gene3D" id="2.30.120.10">
    <property type="match status" value="1"/>
</dbReference>
<accession>D6ABE5</accession>
<feature type="binding site" evidence="5">
    <location>
        <position position="254"/>
    </location>
    <ligand>
        <name>Ca(2+)</name>
        <dbReference type="ChEBI" id="CHEBI:29108"/>
    </ligand>
</feature>
<evidence type="ECO:0000256" key="2">
    <source>
        <dbReference type="ARBA" id="ARBA00022801"/>
    </source>
</evidence>
<dbReference type="SUPFAM" id="SSF56235">
    <property type="entry name" value="N-terminal nucleophile aminohydrolases (Ntn hydrolases)"/>
    <property type="match status" value="1"/>
</dbReference>
<reference evidence="8" key="1">
    <citation type="submission" date="2008-10" db="EMBL/GenBank/DDBJ databases">
        <authorList>
            <person name="Molnar K."/>
        </authorList>
    </citation>
    <scope>NUCLEOTIDE SEQUENCE [LARGE SCALE GENOMIC DNA]</scope>
    <source>
        <strain evidence="8">NRRL 15998</strain>
    </source>
</reference>
<comment type="cofactor">
    <cofactor evidence="5">
        <name>Ca(2+)</name>
        <dbReference type="ChEBI" id="CHEBI:29108"/>
    </cofactor>
    <text evidence="5">Binds 1 Ca(2+) ion per dimer.</text>
</comment>
<evidence type="ECO:0000256" key="1">
    <source>
        <dbReference type="ARBA" id="ARBA00006586"/>
    </source>
</evidence>
<evidence type="ECO:0000313" key="8">
    <source>
        <dbReference type="Proteomes" id="UP000003986"/>
    </source>
</evidence>
<keyword evidence="3" id="KW-0865">Zymogen</keyword>
<dbReference type="InterPro" id="IPR023343">
    <property type="entry name" value="Penicillin_amidase_dom1"/>
</dbReference>
<dbReference type="CDD" id="cd03747">
    <property type="entry name" value="Ntn_PGA_like"/>
    <property type="match status" value="1"/>
</dbReference>
<sequence length="699" mass="77186">MMEGGSFKVSIRIYRDPYGVPHLRADNVHELAFAQGSNAARDRGWQLEVERHRAQGTTAAFLGETCVPWDRLVRQARLQDTAQLCFNGLAEDTKSWVTAYVAGVNSGLEAGAGMAPQFTETGLTPGEWHPWTPLAVWLSMHLLFAGFPAKLWRGEASSRLGDDVCELFAGEGPTTPGSNGWLLGGDRTTTGAPILAGDPHRIILDPGAYQQIHLGCPEFDVIGLATPGVPGIAHFGHTGGVAWGITNSMADYQDLYRERLRRRGEHGETVEALGPEGWRPATAHRETIEVAHSDSVEIEVVETERGPVVIGGPDDAEAFSLRYPARVSADLGFDALLPLLRATRVADIDAAMDQWVEPINVVQAADVDGGLLHRAAGRVPVRSRSNRMRPVPAWETGHAWQGWYEPMPHRHVEDVAVMANERGIAAPLGVEFSAPHRAERIRHLLAQSKTWSATDMCTIHMDTYLPSAAPLLDLLDRLDNTTEAAERLRQRLLRWDRRMRADSSDAAAYAMLRIAVIKRIAAHPFLTDLDGALPYPEIFQPWLALGTRVAMTMDRLLTSDEPLGNDRLTIARDALEEVAAHSEPTRWGDMNKLAPWQAWPHPADETWPGMSGDHDCVLSAGTVREITRYVTRGPAARYVWDLARRDDSLWVVPFGASGIAGSPHQRDQLPCWLQGEMIPVMTNWDQLTLEHTEHPTDLC</sequence>
<dbReference type="Gene3D" id="1.10.439.10">
    <property type="entry name" value="Penicillin Amidohydrolase, domain 1"/>
    <property type="match status" value="1"/>
</dbReference>
<evidence type="ECO:0000256" key="6">
    <source>
        <dbReference type="SAM" id="Coils"/>
    </source>
</evidence>
<feature type="coiled-coil region" evidence="6">
    <location>
        <begin position="471"/>
        <end position="498"/>
    </location>
</feature>
<keyword evidence="6" id="KW-0175">Coiled coil</keyword>
<keyword evidence="2" id="KW-0378">Hydrolase</keyword>
<keyword evidence="5" id="KW-0106">Calcium</keyword>
<evidence type="ECO:0000256" key="4">
    <source>
        <dbReference type="PIRSR" id="PIRSR001227-1"/>
    </source>
</evidence>
<dbReference type="EMBL" id="DS999644">
    <property type="protein sequence ID" value="EFE76450.2"/>
    <property type="molecule type" value="Genomic_DNA"/>
</dbReference>
<feature type="binding site" evidence="5">
    <location>
        <position position="251"/>
    </location>
    <ligand>
        <name>Ca(2+)</name>
        <dbReference type="ChEBI" id="CHEBI:29108"/>
    </ligand>
</feature>
<feature type="active site" description="Nucleophile" evidence="4">
    <location>
        <position position="178"/>
    </location>
</feature>
<dbReference type="InterPro" id="IPR043147">
    <property type="entry name" value="Penicillin_amidase_A-knob"/>
</dbReference>
<dbReference type="PANTHER" id="PTHR34218:SF4">
    <property type="entry name" value="ACYL-HOMOSERINE LACTONE ACYLASE QUIP"/>
    <property type="match status" value="1"/>
</dbReference>
<dbReference type="Proteomes" id="UP000003986">
    <property type="component" value="Unassembled WGS sequence"/>
</dbReference>
<dbReference type="InterPro" id="IPR043146">
    <property type="entry name" value="Penicillin_amidase_N_B-knob"/>
</dbReference>
<dbReference type="MEROPS" id="S45.003"/>
<name>D6ABE5_STRFL</name>
<dbReference type="Pfam" id="PF01804">
    <property type="entry name" value="Penicil_amidase"/>
    <property type="match status" value="1"/>
</dbReference>
<evidence type="ECO:0000313" key="7">
    <source>
        <dbReference type="EMBL" id="EFE76450.2"/>
    </source>
</evidence>
<dbReference type="GO" id="GO:0016811">
    <property type="term" value="F:hydrolase activity, acting on carbon-nitrogen (but not peptide) bonds, in linear amides"/>
    <property type="evidence" value="ECO:0007669"/>
    <property type="project" value="InterPro"/>
</dbReference>
<organism evidence="7 8">
    <name type="scientific">Streptomyces filamentosus NRRL 15998</name>
    <dbReference type="NCBI Taxonomy" id="457431"/>
    <lineage>
        <taxon>Bacteria</taxon>
        <taxon>Bacillati</taxon>
        <taxon>Actinomycetota</taxon>
        <taxon>Actinomycetes</taxon>
        <taxon>Kitasatosporales</taxon>
        <taxon>Streptomycetaceae</taxon>
        <taxon>Streptomyces</taxon>
    </lineage>
</organism>
<dbReference type="InterPro" id="IPR029055">
    <property type="entry name" value="Ntn_hydrolases_N"/>
</dbReference>
<reference evidence="8" key="2">
    <citation type="submission" date="2008-12" db="EMBL/GenBank/DDBJ databases">
        <title>Annotation of Streptomyces roseosporus strain NRRL 15998.</title>
        <authorList>
            <consortium name="The Broad Institute Genome Sequencing Platform"/>
            <consortium name="Broad Institute Microbial Sequencing Center"/>
            <person name="Fischbach M."/>
            <person name="Ward D."/>
            <person name="Young S."/>
            <person name="Kodira C.D."/>
            <person name="Zeng Q."/>
            <person name="Koehrsen M."/>
            <person name="Godfrey P."/>
            <person name="Alvarado L."/>
            <person name="Berlin A.M."/>
            <person name="Borenstein D."/>
            <person name="Chen Z."/>
            <person name="Engels R."/>
            <person name="Freedman E."/>
            <person name="Gellesch M."/>
            <person name="Goldberg J."/>
            <person name="Griggs A."/>
            <person name="Gujja S."/>
            <person name="Heiman D.I."/>
            <person name="Hepburn T.A."/>
            <person name="Howarth C."/>
            <person name="Jen D."/>
            <person name="Larson L."/>
            <person name="Lewis B."/>
            <person name="Mehta T."/>
            <person name="Park D."/>
            <person name="Pearson M."/>
            <person name="Roberts A."/>
            <person name="Saif S."/>
            <person name="Shea T.D."/>
            <person name="Shenoy N."/>
            <person name="Sisk P."/>
            <person name="Stolte C."/>
            <person name="Sykes S.N."/>
            <person name="Walk T."/>
            <person name="White J."/>
            <person name="Yandava C."/>
            <person name="Straight P."/>
            <person name="Clardy J."/>
            <person name="Hung D."/>
            <person name="Kolter R."/>
            <person name="Mekalanos J."/>
            <person name="Walker S."/>
            <person name="Walsh C.T."/>
            <person name="Wieland B.L.C."/>
            <person name="Ilzarbe M."/>
            <person name="Galagan J."/>
            <person name="Nusbaum C."/>
            <person name="Birren B."/>
        </authorList>
    </citation>
    <scope>NUCLEOTIDE SEQUENCE [LARGE SCALE GENOMIC DNA]</scope>
    <source>
        <strain evidence="8">NRRL 15998</strain>
    </source>
</reference>
<dbReference type="InterPro" id="IPR002692">
    <property type="entry name" value="S45"/>
</dbReference>
<evidence type="ECO:0000256" key="5">
    <source>
        <dbReference type="PIRSR" id="PIRSR001227-2"/>
    </source>
</evidence>
<comment type="similarity">
    <text evidence="1">Belongs to the peptidase S45 family.</text>
</comment>
<keyword evidence="5" id="KW-0479">Metal-binding</keyword>
<dbReference type="AlphaFoldDB" id="D6ABE5"/>
<dbReference type="InterPro" id="IPR014395">
    <property type="entry name" value="Pen/GL7ACA/AHL_acylase"/>
</dbReference>
<dbReference type="GO" id="GO:0017000">
    <property type="term" value="P:antibiotic biosynthetic process"/>
    <property type="evidence" value="ECO:0007669"/>
    <property type="project" value="InterPro"/>
</dbReference>
<dbReference type="PANTHER" id="PTHR34218">
    <property type="entry name" value="PEPTIDASE S45 PENICILLIN AMIDASE"/>
    <property type="match status" value="1"/>
</dbReference>
<gene>
    <name evidence="7" type="ORF">SSGG_03817</name>
</gene>
<proteinExistence type="inferred from homology"/>
<dbReference type="GO" id="GO:0046872">
    <property type="term" value="F:metal ion binding"/>
    <property type="evidence" value="ECO:0007669"/>
    <property type="project" value="UniProtKB-KW"/>
</dbReference>
<dbReference type="Gene3D" id="1.10.1400.10">
    <property type="match status" value="1"/>
</dbReference>
<protein>
    <submittedName>
        <fullName evidence="7">Penicillin acylase</fullName>
    </submittedName>
</protein>
<dbReference type="Gene3D" id="3.60.20.10">
    <property type="entry name" value="Glutamine Phosphoribosylpyrophosphate, subunit 1, domain 1"/>
    <property type="match status" value="1"/>
</dbReference>